<dbReference type="Pfam" id="PF08281">
    <property type="entry name" value="Sigma70_r4_2"/>
    <property type="match status" value="1"/>
</dbReference>
<proteinExistence type="inferred from homology"/>
<dbReference type="NCBIfam" id="TIGR02937">
    <property type="entry name" value="sigma70-ECF"/>
    <property type="match status" value="1"/>
</dbReference>
<organism evidence="9 10">
    <name type="scientific">Methylocystis rosea</name>
    <dbReference type="NCBI Taxonomy" id="173366"/>
    <lineage>
        <taxon>Bacteria</taxon>
        <taxon>Pseudomonadati</taxon>
        <taxon>Pseudomonadota</taxon>
        <taxon>Alphaproteobacteria</taxon>
        <taxon>Hyphomicrobiales</taxon>
        <taxon>Methylocystaceae</taxon>
        <taxon>Methylocystis</taxon>
    </lineage>
</organism>
<evidence type="ECO:0000256" key="3">
    <source>
        <dbReference type="ARBA" id="ARBA00023082"/>
    </source>
</evidence>
<evidence type="ECO:0000256" key="5">
    <source>
        <dbReference type="ARBA" id="ARBA00023163"/>
    </source>
</evidence>
<name>A0A3G8M2H4_9HYPH</name>
<dbReference type="SUPFAM" id="SSF88946">
    <property type="entry name" value="Sigma2 domain of RNA polymerase sigma factors"/>
    <property type="match status" value="1"/>
</dbReference>
<dbReference type="Proteomes" id="UP000273982">
    <property type="component" value="Chromosome"/>
</dbReference>
<dbReference type="GO" id="GO:0016987">
    <property type="term" value="F:sigma factor activity"/>
    <property type="evidence" value="ECO:0007669"/>
    <property type="project" value="UniProtKB-KW"/>
</dbReference>
<reference evidence="9 10" key="1">
    <citation type="submission" date="2018-11" db="EMBL/GenBank/DDBJ databases">
        <title>Genome squencing of methanotrophic bacteria isolated from alkaline groundwater in Korea.</title>
        <authorList>
            <person name="Nguyen L.N."/>
        </authorList>
    </citation>
    <scope>NUCLEOTIDE SEQUENCE [LARGE SCALE GENOMIC DNA]</scope>
    <source>
        <strain evidence="9 10">GW6</strain>
    </source>
</reference>
<dbReference type="EMBL" id="CP034086">
    <property type="protein sequence ID" value="AZG75917.1"/>
    <property type="molecule type" value="Genomic_DNA"/>
</dbReference>
<dbReference type="KEGG" id="mros:EHO51_03730"/>
<dbReference type="InterPro" id="IPR013249">
    <property type="entry name" value="RNA_pol_sigma70_r4_t2"/>
</dbReference>
<dbReference type="AlphaFoldDB" id="A0A3G8M2H4"/>
<dbReference type="InterPro" id="IPR013324">
    <property type="entry name" value="RNA_pol_sigma_r3/r4-like"/>
</dbReference>
<keyword evidence="2 6" id="KW-0805">Transcription regulation</keyword>
<dbReference type="GO" id="GO:0003677">
    <property type="term" value="F:DNA binding"/>
    <property type="evidence" value="ECO:0007669"/>
    <property type="project" value="UniProtKB-KW"/>
</dbReference>
<evidence type="ECO:0000256" key="2">
    <source>
        <dbReference type="ARBA" id="ARBA00023015"/>
    </source>
</evidence>
<evidence type="ECO:0000313" key="9">
    <source>
        <dbReference type="EMBL" id="AZG75917.1"/>
    </source>
</evidence>
<evidence type="ECO:0000313" key="10">
    <source>
        <dbReference type="Proteomes" id="UP000273982"/>
    </source>
</evidence>
<accession>A0A3G8M2H4</accession>
<dbReference type="PANTHER" id="PTHR43133">
    <property type="entry name" value="RNA POLYMERASE ECF-TYPE SIGMA FACTO"/>
    <property type="match status" value="1"/>
</dbReference>
<dbReference type="InterPro" id="IPR007627">
    <property type="entry name" value="RNA_pol_sigma70_r2"/>
</dbReference>
<dbReference type="SUPFAM" id="SSF88659">
    <property type="entry name" value="Sigma3 and sigma4 domains of RNA polymerase sigma factors"/>
    <property type="match status" value="1"/>
</dbReference>
<keyword evidence="5 6" id="KW-0804">Transcription</keyword>
<dbReference type="InterPro" id="IPR039425">
    <property type="entry name" value="RNA_pol_sigma-70-like"/>
</dbReference>
<keyword evidence="4 6" id="KW-0238">DNA-binding</keyword>
<dbReference type="Pfam" id="PF04542">
    <property type="entry name" value="Sigma70_r2"/>
    <property type="match status" value="1"/>
</dbReference>
<protein>
    <recommendedName>
        <fullName evidence="6">RNA polymerase sigma factor</fullName>
    </recommendedName>
</protein>
<dbReference type="PROSITE" id="PS01063">
    <property type="entry name" value="SIGMA70_ECF"/>
    <property type="match status" value="1"/>
</dbReference>
<dbReference type="InterPro" id="IPR036388">
    <property type="entry name" value="WH-like_DNA-bd_sf"/>
</dbReference>
<dbReference type="NCBIfam" id="NF008888">
    <property type="entry name" value="PRK11922.1"/>
    <property type="match status" value="1"/>
</dbReference>
<dbReference type="InterPro" id="IPR000838">
    <property type="entry name" value="RNA_pol_sigma70_ECF_CS"/>
</dbReference>
<dbReference type="Gene3D" id="1.10.1740.10">
    <property type="match status" value="1"/>
</dbReference>
<feature type="domain" description="RNA polymerase sigma-70 region 2" evidence="7">
    <location>
        <begin position="63"/>
        <end position="127"/>
    </location>
</feature>
<evidence type="ECO:0000259" key="7">
    <source>
        <dbReference type="Pfam" id="PF04542"/>
    </source>
</evidence>
<dbReference type="InterPro" id="IPR013325">
    <property type="entry name" value="RNA_pol_sigma_r2"/>
</dbReference>
<evidence type="ECO:0000256" key="6">
    <source>
        <dbReference type="RuleBase" id="RU000716"/>
    </source>
</evidence>
<sequence>MRLHWIYGRAREGLSLIDEKDQSMDGTAHAAQMTPETDRRDERLLAARALAGEEEALRLIMADNNRRLYRIARSIVLDSHEAEDVVQEAYLKAFTHLDEFRGEAALATWLARITINEAAARLRVRRRAKLIHVFGAQKSESDSIFSSQAKDCDDPERSLAQREILRLVEQATERLPEDFRLVFVLRAIEGLTVAETAQILELRPETVKTRLHRARRLIRDQLEKDIGPFVMEAFPFGGARCAQSVRAVLARLSSRNKNSGTFSDRSHPMTVTQQS</sequence>
<dbReference type="Gene3D" id="1.10.10.10">
    <property type="entry name" value="Winged helix-like DNA-binding domain superfamily/Winged helix DNA-binding domain"/>
    <property type="match status" value="1"/>
</dbReference>
<evidence type="ECO:0000259" key="8">
    <source>
        <dbReference type="Pfam" id="PF08281"/>
    </source>
</evidence>
<evidence type="ECO:0000256" key="4">
    <source>
        <dbReference type="ARBA" id="ARBA00023125"/>
    </source>
</evidence>
<evidence type="ECO:0000256" key="1">
    <source>
        <dbReference type="ARBA" id="ARBA00010641"/>
    </source>
</evidence>
<feature type="domain" description="RNA polymerase sigma factor 70 region 4 type 2" evidence="8">
    <location>
        <begin position="166"/>
        <end position="216"/>
    </location>
</feature>
<comment type="similarity">
    <text evidence="1 6">Belongs to the sigma-70 factor family. ECF subfamily.</text>
</comment>
<dbReference type="PANTHER" id="PTHR43133:SF51">
    <property type="entry name" value="RNA POLYMERASE SIGMA FACTOR"/>
    <property type="match status" value="1"/>
</dbReference>
<gene>
    <name evidence="9" type="ORF">EHO51_03730</name>
</gene>
<keyword evidence="3 6" id="KW-0731">Sigma factor</keyword>
<dbReference type="CDD" id="cd06171">
    <property type="entry name" value="Sigma70_r4"/>
    <property type="match status" value="1"/>
</dbReference>
<dbReference type="InterPro" id="IPR014284">
    <property type="entry name" value="RNA_pol_sigma-70_dom"/>
</dbReference>
<dbReference type="GO" id="GO:0006352">
    <property type="term" value="P:DNA-templated transcription initiation"/>
    <property type="evidence" value="ECO:0007669"/>
    <property type="project" value="InterPro"/>
</dbReference>